<proteinExistence type="predicted"/>
<protein>
    <submittedName>
        <fullName evidence="1">Uncharacterized protein</fullName>
    </submittedName>
</protein>
<organism evidence="1 2">
    <name type="scientific">Neosynechococcus sphagnicola sy1</name>
    <dbReference type="NCBI Taxonomy" id="1497020"/>
    <lineage>
        <taxon>Bacteria</taxon>
        <taxon>Bacillati</taxon>
        <taxon>Cyanobacteriota</taxon>
        <taxon>Cyanophyceae</taxon>
        <taxon>Neosynechococcales</taxon>
        <taxon>Neosynechococcaceae</taxon>
        <taxon>Neosynechococcus</taxon>
    </lineage>
</organism>
<dbReference type="Proteomes" id="UP000030170">
    <property type="component" value="Unassembled WGS sequence"/>
</dbReference>
<dbReference type="STRING" id="1497020.DO97_06585"/>
<evidence type="ECO:0000313" key="2">
    <source>
        <dbReference type="Proteomes" id="UP000030170"/>
    </source>
</evidence>
<sequence length="99" mass="11220">MSFGAEGFSSNVLRADKESALFYRAFFITEEVRWPKSLRARMKELSLYCVDLSARFLRQKFSLICGSIATLKPPSKNGNVKNLPSINNGRDDLAIELWS</sequence>
<reference evidence="1 2" key="1">
    <citation type="journal article" date="2014" name="Mol. Ecol.">
        <title>Evolution of Synechococcus.</title>
        <authorList>
            <person name="Dvorak P."/>
            <person name="Casamatta D."/>
            <person name="Hasler P."/>
            <person name="Poulickova A."/>
            <person name="Ondrej V."/>
            <person name="Sanges R."/>
        </authorList>
    </citation>
    <scope>NUCLEOTIDE SEQUENCE [LARGE SCALE GENOMIC DNA]</scope>
    <source>
        <strain evidence="1 2">CAUP A 1101</strain>
    </source>
</reference>
<evidence type="ECO:0000313" key="1">
    <source>
        <dbReference type="EMBL" id="KGF72687.1"/>
    </source>
</evidence>
<dbReference type="AlphaFoldDB" id="A0A098TLD4"/>
<accession>A0A098TLD4</accession>
<dbReference type="EMBL" id="JJML01000020">
    <property type="protein sequence ID" value="KGF72687.1"/>
    <property type="molecule type" value="Genomic_DNA"/>
</dbReference>
<keyword evidence="2" id="KW-1185">Reference proteome</keyword>
<gene>
    <name evidence="1" type="ORF">DO97_06585</name>
</gene>
<name>A0A098TLD4_9CYAN</name>
<comment type="caution">
    <text evidence="1">The sequence shown here is derived from an EMBL/GenBank/DDBJ whole genome shotgun (WGS) entry which is preliminary data.</text>
</comment>